<dbReference type="GO" id="GO:0016020">
    <property type="term" value="C:membrane"/>
    <property type="evidence" value="ECO:0007669"/>
    <property type="project" value="TreeGrafter"/>
</dbReference>
<feature type="domain" description="AB hydrolase-1" evidence="1">
    <location>
        <begin position="57"/>
        <end position="296"/>
    </location>
</feature>
<dbReference type="InterPro" id="IPR029058">
    <property type="entry name" value="AB_hydrolase_fold"/>
</dbReference>
<dbReference type="Pfam" id="PF00561">
    <property type="entry name" value="Abhydrolase_1"/>
    <property type="match status" value="1"/>
</dbReference>
<name>Q65QJ7_MANSM</name>
<dbReference type="HOGENOM" id="CLU_020336_12_0_6"/>
<dbReference type="AlphaFoldDB" id="Q65QJ7"/>
<dbReference type="STRING" id="221988.MS2156"/>
<evidence type="ECO:0000259" key="1">
    <source>
        <dbReference type="Pfam" id="PF00561"/>
    </source>
</evidence>
<dbReference type="Gene3D" id="3.40.50.1820">
    <property type="entry name" value="alpha/beta hydrolase"/>
    <property type="match status" value="1"/>
</dbReference>
<dbReference type="PANTHER" id="PTHR43798">
    <property type="entry name" value="MONOACYLGLYCEROL LIPASE"/>
    <property type="match status" value="1"/>
</dbReference>
<dbReference type="Proteomes" id="UP000000607">
    <property type="component" value="Chromosome"/>
</dbReference>
<dbReference type="SUPFAM" id="SSF53474">
    <property type="entry name" value="alpha/beta-Hydrolases"/>
    <property type="match status" value="1"/>
</dbReference>
<sequence>MIMTISALDFFKRDVTLPNQLDGLPHKLSDVTGLQIGSFKTNDGVSLNYWKAGSGEPLVFVPGWSSNGAEYINLIHLLKDKFTVYVLDQRNHGLSDKVKFGNRISRFAMDLHEFFNAENIEKAHLCGWSMGCSVIWGYVDLLGTSRVEKFVFIDEAPSIYCHSNWTEEERINAGAFTTSAEMMIDMYYGRGTCNMLQVNTDLFNFYNTIDALAFENSMALCDQVCPHDKDALEQVLFDHILNDWRDVLINKIDKPTLVVSGEHSNWVESQRWIAQTVPNSEDLIYGKHEHGDHFLHLKMPQKFAGELTEFLNRMS</sequence>
<dbReference type="PANTHER" id="PTHR43798:SF33">
    <property type="entry name" value="HYDROLASE, PUTATIVE (AFU_ORTHOLOGUE AFUA_2G14860)-RELATED"/>
    <property type="match status" value="1"/>
</dbReference>
<accession>Q65QJ7</accession>
<evidence type="ECO:0000313" key="3">
    <source>
        <dbReference type="Proteomes" id="UP000000607"/>
    </source>
</evidence>
<dbReference type="InterPro" id="IPR050266">
    <property type="entry name" value="AB_hydrolase_sf"/>
</dbReference>
<dbReference type="InterPro" id="IPR000073">
    <property type="entry name" value="AB_hydrolase_1"/>
</dbReference>
<dbReference type="eggNOG" id="COG2267">
    <property type="taxonomic scope" value="Bacteria"/>
</dbReference>
<dbReference type="KEGG" id="msu:MS2156"/>
<evidence type="ECO:0000313" key="2">
    <source>
        <dbReference type="EMBL" id="AAU38763.1"/>
    </source>
</evidence>
<keyword evidence="3" id="KW-1185">Reference proteome</keyword>
<protein>
    <submittedName>
        <fullName evidence="2">MhpC protein</fullName>
    </submittedName>
</protein>
<dbReference type="EMBL" id="AE016827">
    <property type="protein sequence ID" value="AAU38763.1"/>
    <property type="molecule type" value="Genomic_DNA"/>
</dbReference>
<reference evidence="2 3" key="1">
    <citation type="journal article" date="2004" name="Nat. Biotechnol.">
        <title>The genome sequence of the capnophilic rumen bacterium Mannheimia succiniciproducens.</title>
        <authorList>
            <person name="Hong S.H."/>
            <person name="Kim J.S."/>
            <person name="Lee S.Y."/>
            <person name="In Y.H."/>
            <person name="Choi S.S."/>
            <person name="Rih J.-K."/>
            <person name="Kim C.H."/>
            <person name="Jeong H."/>
            <person name="Hur C.G."/>
            <person name="Kim J.J."/>
        </authorList>
    </citation>
    <scope>NUCLEOTIDE SEQUENCE [LARGE SCALE GENOMIC DNA]</scope>
    <source>
        <strain evidence="3">KCTC 0769BP / MBEL55E</strain>
    </source>
</reference>
<organism evidence="2 3">
    <name type="scientific">Mannheimia succiniciproducens (strain KCTC 0769BP / MBEL55E)</name>
    <dbReference type="NCBI Taxonomy" id="221988"/>
    <lineage>
        <taxon>Bacteria</taxon>
        <taxon>Pseudomonadati</taxon>
        <taxon>Pseudomonadota</taxon>
        <taxon>Gammaproteobacteria</taxon>
        <taxon>Pasteurellales</taxon>
        <taxon>Pasteurellaceae</taxon>
        <taxon>Basfia</taxon>
    </lineage>
</organism>
<gene>
    <name evidence="2" type="primary">mhpC</name>
    <name evidence="2" type="ordered locus">MS2156</name>
</gene>
<proteinExistence type="predicted"/>
<dbReference type="ESTHER" id="mansm-q65qj7">
    <property type="family name" value="6_AlphaBeta_hydrolase"/>
</dbReference>